<evidence type="ECO:0000313" key="4">
    <source>
        <dbReference type="Proteomes" id="UP001161325"/>
    </source>
</evidence>
<proteinExistence type="predicted"/>
<gene>
    <name evidence="3" type="ORF">rosag_12720</name>
</gene>
<feature type="region of interest" description="Disordered" evidence="1">
    <location>
        <begin position="246"/>
        <end position="268"/>
    </location>
</feature>
<keyword evidence="4" id="KW-1185">Reference proteome</keyword>
<dbReference type="SUPFAM" id="SSF50998">
    <property type="entry name" value="Quinoprotein alcohol dehydrogenase-like"/>
    <property type="match status" value="1"/>
</dbReference>
<feature type="chain" id="PRO_5041227092" description="Methanethiol oxidase" evidence="2">
    <location>
        <begin position="25"/>
        <end position="437"/>
    </location>
</feature>
<dbReference type="InterPro" id="IPR011047">
    <property type="entry name" value="Quinoprotein_ADH-like_sf"/>
</dbReference>
<evidence type="ECO:0000256" key="1">
    <source>
        <dbReference type="SAM" id="MobiDB-lite"/>
    </source>
</evidence>
<feature type="signal peptide" evidence="2">
    <location>
        <begin position="1"/>
        <end position="24"/>
    </location>
</feature>
<dbReference type="Proteomes" id="UP001161325">
    <property type="component" value="Unassembled WGS sequence"/>
</dbReference>
<evidence type="ECO:0000256" key="2">
    <source>
        <dbReference type="SAM" id="SignalP"/>
    </source>
</evidence>
<dbReference type="RefSeq" id="WP_284349205.1">
    <property type="nucleotide sequence ID" value="NZ_BRXS01000002.1"/>
</dbReference>
<evidence type="ECO:0000313" key="3">
    <source>
        <dbReference type="EMBL" id="GLC24759.1"/>
    </source>
</evidence>
<sequence length="437" mass="46368">MRRPTVRTLLALVTLATLAPSAAAQAPAARRTEWLYVWATATDTARTVRATRAARRDTTPPRRRGVVLLTVDLRPASPTRGQVTDAILADTGGRHAHHTEHALASDGLLFANDFGTGRTHRFDLRTPGMPRLLGSFTTAGPLADPHSFVRLADDRVLATFQTRVAGGAPGGIAELRRNGTPLRWASAAAPGVDSTALLPYSLEVVPALDRVVTTSTSMTSDVGVHVQVWRLSDLALLHTLALPPAPAHAGHTPGDGETPNTGASIAHDSVHHRYPGEPRLLDDGRTVMLGTFTCGMYRLTGLDARVPRLEFVHAFPGADCAVPARVGRWWVQTVPVQRALVTLDVQDPAHPREVARLAFDGATYPHWLAADASGTRLVMDGGATPTDARLHLVTLDRGTGALAADASLPVIDLSRVSVPGLGVVRALPHGAVFGPGR</sequence>
<keyword evidence="2" id="KW-0732">Signal</keyword>
<name>A0AA37Q1Q8_9BACT</name>
<accession>A0AA37Q1Q8</accession>
<protein>
    <recommendedName>
        <fullName evidence="5">Methanethiol oxidase</fullName>
    </recommendedName>
</protein>
<reference evidence="3" key="1">
    <citation type="submission" date="2022-08" db="EMBL/GenBank/DDBJ databases">
        <title>Draft genome sequencing of Roseisolibacter agri AW1220.</title>
        <authorList>
            <person name="Tobiishi Y."/>
            <person name="Tonouchi A."/>
        </authorList>
    </citation>
    <scope>NUCLEOTIDE SEQUENCE</scope>
    <source>
        <strain evidence="3">AW1220</strain>
    </source>
</reference>
<dbReference type="AlphaFoldDB" id="A0AA37Q1Q8"/>
<dbReference type="EMBL" id="BRXS01000002">
    <property type="protein sequence ID" value="GLC24759.1"/>
    <property type="molecule type" value="Genomic_DNA"/>
</dbReference>
<evidence type="ECO:0008006" key="5">
    <source>
        <dbReference type="Google" id="ProtNLM"/>
    </source>
</evidence>
<organism evidence="3 4">
    <name type="scientific">Roseisolibacter agri</name>
    <dbReference type="NCBI Taxonomy" id="2014610"/>
    <lineage>
        <taxon>Bacteria</taxon>
        <taxon>Pseudomonadati</taxon>
        <taxon>Gemmatimonadota</taxon>
        <taxon>Gemmatimonadia</taxon>
        <taxon>Gemmatimonadales</taxon>
        <taxon>Gemmatimonadaceae</taxon>
        <taxon>Roseisolibacter</taxon>
    </lineage>
</organism>
<comment type="caution">
    <text evidence="3">The sequence shown here is derived from an EMBL/GenBank/DDBJ whole genome shotgun (WGS) entry which is preliminary data.</text>
</comment>